<evidence type="ECO:0000256" key="5">
    <source>
        <dbReference type="PROSITE-ProRule" id="PRU01248"/>
    </source>
</evidence>
<gene>
    <name evidence="8" type="ORF">A9C19_18445</name>
</gene>
<dbReference type="PANTHER" id="PTHR30349">
    <property type="entry name" value="PHAGE INTEGRASE-RELATED"/>
    <property type="match status" value="1"/>
</dbReference>
<evidence type="ECO:0000256" key="3">
    <source>
        <dbReference type="ARBA" id="ARBA00023125"/>
    </source>
</evidence>
<keyword evidence="3 5" id="KW-0238">DNA-binding</keyword>
<dbReference type="CDD" id="cd01189">
    <property type="entry name" value="INT_ICEBs1_C_like"/>
    <property type="match status" value="1"/>
</dbReference>
<dbReference type="KEGG" id="bwh:A9C19_18445"/>
<feature type="domain" description="Core-binding (CB)" evidence="7">
    <location>
        <begin position="62"/>
        <end position="143"/>
    </location>
</feature>
<evidence type="ECO:0000256" key="2">
    <source>
        <dbReference type="ARBA" id="ARBA00022908"/>
    </source>
</evidence>
<organism evidence="8 9">
    <name type="scientific">Bacillus weihaiensis</name>
    <dbReference type="NCBI Taxonomy" id="1547283"/>
    <lineage>
        <taxon>Bacteria</taxon>
        <taxon>Bacillati</taxon>
        <taxon>Bacillota</taxon>
        <taxon>Bacilli</taxon>
        <taxon>Bacillales</taxon>
        <taxon>Bacillaceae</taxon>
        <taxon>Bacillus</taxon>
    </lineage>
</organism>
<keyword evidence="2" id="KW-0229">DNA integration</keyword>
<dbReference type="Gene3D" id="1.10.150.130">
    <property type="match status" value="1"/>
</dbReference>
<dbReference type="GO" id="GO:0003677">
    <property type="term" value="F:DNA binding"/>
    <property type="evidence" value="ECO:0007669"/>
    <property type="project" value="UniProtKB-UniRule"/>
</dbReference>
<dbReference type="RefSeq" id="WP_072581347.1">
    <property type="nucleotide sequence ID" value="NZ_CP016020.1"/>
</dbReference>
<dbReference type="Pfam" id="PF00589">
    <property type="entry name" value="Phage_integrase"/>
    <property type="match status" value="1"/>
</dbReference>
<protein>
    <recommendedName>
        <fullName evidence="10">Integrase</fullName>
    </recommendedName>
</protein>
<dbReference type="InterPro" id="IPR013762">
    <property type="entry name" value="Integrase-like_cat_sf"/>
</dbReference>
<dbReference type="GO" id="GO:0015074">
    <property type="term" value="P:DNA integration"/>
    <property type="evidence" value="ECO:0007669"/>
    <property type="project" value="UniProtKB-KW"/>
</dbReference>
<name>A0A1L3MW29_9BACI</name>
<dbReference type="Proteomes" id="UP000181936">
    <property type="component" value="Chromosome"/>
</dbReference>
<keyword evidence="9" id="KW-1185">Reference proteome</keyword>
<dbReference type="Gene3D" id="1.10.443.10">
    <property type="entry name" value="Intergrase catalytic core"/>
    <property type="match status" value="1"/>
</dbReference>
<dbReference type="SUPFAM" id="SSF56349">
    <property type="entry name" value="DNA breaking-rejoining enzymes"/>
    <property type="match status" value="1"/>
</dbReference>
<reference evidence="8 9" key="1">
    <citation type="journal article" date="2016" name="Sci. Rep.">
        <title>Complete genome sequence and transcriptomic analysis of a novel marine strain Bacillus weihaiensis reveals the mechanism of brown algae degradation.</title>
        <authorList>
            <person name="Zhu Y."/>
            <person name="Chen P."/>
            <person name="Bao Y."/>
            <person name="Men Y."/>
            <person name="Zeng Y."/>
            <person name="Yang J."/>
            <person name="Sun J."/>
            <person name="Sun Y."/>
        </authorList>
    </citation>
    <scope>NUCLEOTIDE SEQUENCE [LARGE SCALE GENOMIC DNA]</scope>
    <source>
        <strain evidence="8 9">Alg07</strain>
    </source>
</reference>
<dbReference type="PANTHER" id="PTHR30349:SF64">
    <property type="entry name" value="PROPHAGE INTEGRASE INTD-RELATED"/>
    <property type="match status" value="1"/>
</dbReference>
<evidence type="ECO:0000259" key="6">
    <source>
        <dbReference type="PROSITE" id="PS51898"/>
    </source>
</evidence>
<dbReference type="AlphaFoldDB" id="A0A1L3MW29"/>
<dbReference type="STRING" id="1547283.A9C19_18445"/>
<evidence type="ECO:0000256" key="1">
    <source>
        <dbReference type="ARBA" id="ARBA00008857"/>
    </source>
</evidence>
<evidence type="ECO:0000313" key="8">
    <source>
        <dbReference type="EMBL" id="APH06545.1"/>
    </source>
</evidence>
<accession>A0A1L3MW29</accession>
<dbReference type="InterPro" id="IPR002104">
    <property type="entry name" value="Integrase_catalytic"/>
</dbReference>
<dbReference type="GO" id="GO:0006310">
    <property type="term" value="P:DNA recombination"/>
    <property type="evidence" value="ECO:0007669"/>
    <property type="project" value="UniProtKB-KW"/>
</dbReference>
<dbReference type="InterPro" id="IPR010998">
    <property type="entry name" value="Integrase_recombinase_N"/>
</dbReference>
<dbReference type="Pfam" id="PF14657">
    <property type="entry name" value="Arm-DNA-bind_4"/>
    <property type="match status" value="1"/>
</dbReference>
<dbReference type="EMBL" id="CP016020">
    <property type="protein sequence ID" value="APH06545.1"/>
    <property type="molecule type" value="Genomic_DNA"/>
</dbReference>
<dbReference type="InterPro" id="IPR028259">
    <property type="entry name" value="AP2-like_int_N"/>
</dbReference>
<dbReference type="InterPro" id="IPR004107">
    <property type="entry name" value="Integrase_SAM-like_N"/>
</dbReference>
<dbReference type="Pfam" id="PF14659">
    <property type="entry name" value="Phage_int_SAM_3"/>
    <property type="match status" value="1"/>
</dbReference>
<dbReference type="PROSITE" id="PS51898">
    <property type="entry name" value="TYR_RECOMBINASE"/>
    <property type="match status" value="1"/>
</dbReference>
<feature type="domain" description="Tyr recombinase" evidence="6">
    <location>
        <begin position="173"/>
        <end position="377"/>
    </location>
</feature>
<evidence type="ECO:0000313" key="9">
    <source>
        <dbReference type="Proteomes" id="UP000181936"/>
    </source>
</evidence>
<keyword evidence="4" id="KW-0233">DNA recombination</keyword>
<evidence type="ECO:0000259" key="7">
    <source>
        <dbReference type="PROSITE" id="PS51900"/>
    </source>
</evidence>
<evidence type="ECO:0000256" key="4">
    <source>
        <dbReference type="ARBA" id="ARBA00023172"/>
    </source>
</evidence>
<dbReference type="OrthoDB" id="9803188at2"/>
<proteinExistence type="inferred from homology"/>
<comment type="similarity">
    <text evidence="1">Belongs to the 'phage' integrase family.</text>
</comment>
<dbReference type="InterPro" id="IPR044068">
    <property type="entry name" value="CB"/>
</dbReference>
<dbReference type="PROSITE" id="PS51900">
    <property type="entry name" value="CB"/>
    <property type="match status" value="1"/>
</dbReference>
<dbReference type="InterPro" id="IPR050090">
    <property type="entry name" value="Tyrosine_recombinase_XerCD"/>
</dbReference>
<dbReference type="InterPro" id="IPR011010">
    <property type="entry name" value="DNA_brk_join_enz"/>
</dbReference>
<evidence type="ECO:0008006" key="10">
    <source>
        <dbReference type="Google" id="ProtNLM"/>
    </source>
</evidence>
<sequence length="388" mass="45478">MAEIIQRGKTWSYKVYLGTDPLTNKRMFDRKGGFKTQREAKAAARLVEIEKENGTYLKESEIPFEKFAQDWLKTYSRSGVKISSVRAREKEMKHFINVWGHYPISKITKKMYQDRIIDLSEQYSHNYMDGIHACGRMLFRHAVELGLIKVNPTENFKLPKKQLTVEELEKEVESVIFLEKEELAHFLNLAHSDGLEMDYLIFTLLSYTGLRIGELLSLKWGDFNDKQGTIRVTKTIYNPTNHFKKYQLLTPKTKGSIRTIKIDEMIVSLLKKHRLKQNEIKLKNRFVYQDNEFIFAREDGHPQLRKVVETRLKRLLKKAKIEKNITPHSFRHTHTSLLIEAGVGIKEIQQRLGHTDINTTMNIYAHMTANMEEKASQQFSKLMKNLLQ</sequence>